<sequence length="168" mass="18989">MNSFVNFLLNLSNRRYVLFNSELRSVTIMSETETRVNSESRQKDVIGRVHDLGDVLTVKAQGEDRKRVEFRLVDSHLSAANSQLATVEKSTGKKDGKRIQFDWNDAEIKPISEIMDATQVVLLDSSSSEDPKTPYSKRKEDDADLPDLTSTSKKLCTKVIKHENAKTD</sequence>
<gene>
    <name evidence="2" type="ORF">DARMORV10_A02P27750.1</name>
</gene>
<organism evidence="2">
    <name type="scientific">Brassica napus</name>
    <name type="common">Rape</name>
    <dbReference type="NCBI Taxonomy" id="3708"/>
    <lineage>
        <taxon>Eukaryota</taxon>
        <taxon>Viridiplantae</taxon>
        <taxon>Streptophyta</taxon>
        <taxon>Embryophyta</taxon>
        <taxon>Tracheophyta</taxon>
        <taxon>Spermatophyta</taxon>
        <taxon>Magnoliopsida</taxon>
        <taxon>eudicotyledons</taxon>
        <taxon>Gunneridae</taxon>
        <taxon>Pentapetalae</taxon>
        <taxon>rosids</taxon>
        <taxon>malvids</taxon>
        <taxon>Brassicales</taxon>
        <taxon>Brassicaceae</taxon>
        <taxon>Brassiceae</taxon>
        <taxon>Brassica</taxon>
    </lineage>
</organism>
<evidence type="ECO:0000256" key="1">
    <source>
        <dbReference type="SAM" id="MobiDB-lite"/>
    </source>
</evidence>
<feature type="region of interest" description="Disordered" evidence="1">
    <location>
        <begin position="123"/>
        <end position="149"/>
    </location>
</feature>
<dbReference type="EMBL" id="HG994356">
    <property type="protein sequence ID" value="CAF2141940.1"/>
    <property type="molecule type" value="Genomic_DNA"/>
</dbReference>
<protein>
    <submittedName>
        <fullName evidence="2">(rape) hypothetical protein</fullName>
    </submittedName>
</protein>
<name>A0A816X3N7_BRANA</name>
<accession>A0A816X3N7</accession>
<dbReference type="Proteomes" id="UP001295469">
    <property type="component" value="Chromosome A02"/>
</dbReference>
<reference evidence="2" key="1">
    <citation type="submission" date="2021-01" db="EMBL/GenBank/DDBJ databases">
        <authorList>
            <consortium name="Genoscope - CEA"/>
            <person name="William W."/>
        </authorList>
    </citation>
    <scope>NUCLEOTIDE SEQUENCE</scope>
</reference>
<evidence type="ECO:0000313" key="2">
    <source>
        <dbReference type="EMBL" id="CAF2141940.1"/>
    </source>
</evidence>
<proteinExistence type="predicted"/>
<dbReference type="AlphaFoldDB" id="A0A816X3N7"/>
<feature type="compositionally biased region" description="Basic and acidic residues" evidence="1">
    <location>
        <begin position="129"/>
        <end position="141"/>
    </location>
</feature>